<sequence>MSWGIAEWYGKDIRRMSAKERADAASVALETNEKGMEEVEQPRCPFLDSARPGARCNKPGGVCSIRSYEGTKPKDDEQPAAVCPNRFLELVSGQSVFARIAKDLYGRTSGAKVIKEIPFLHKVDAKGEVNRSAKAGRIDWVLVPEPPAKGASGSFDWVAVETQAVYFSGGNMWVDIEQYRKDPAHLHAPQAQRRPDYRSSGAKRLAPQLDAKAPVIRRWGKKVVVIIDQSFYGELATLPTKVDDFDNAEVVWVIMRYTDAMNLVVDKLFFGLLDESIQALQATRPLNKAEFESGLKEELWRTGKKSKVHDA</sequence>
<evidence type="ECO:0000313" key="2">
    <source>
        <dbReference type="EMBL" id="TQL62800.1"/>
    </source>
</evidence>
<protein>
    <submittedName>
        <fullName evidence="2">Restriction endonuclease NotI</fullName>
    </submittedName>
</protein>
<accession>A0A542ZRF5</accession>
<keyword evidence="3" id="KW-1185">Reference proteome</keyword>
<dbReference type="RefSeq" id="WP_170209925.1">
    <property type="nucleotide sequence ID" value="NZ_VFOR01000001.1"/>
</dbReference>
<reference evidence="2 3" key="1">
    <citation type="submission" date="2019-06" db="EMBL/GenBank/DDBJ databases">
        <title>Sequencing the genomes of 1000 actinobacteria strains.</title>
        <authorList>
            <person name="Klenk H.-P."/>
        </authorList>
    </citation>
    <scope>NUCLEOTIDE SEQUENCE [LARGE SCALE GENOMIC DNA]</scope>
    <source>
        <strain evidence="2 3">DSM 8251</strain>
    </source>
</reference>
<evidence type="ECO:0000259" key="1">
    <source>
        <dbReference type="Pfam" id="PF12183"/>
    </source>
</evidence>
<keyword evidence="2" id="KW-0255">Endonuclease</keyword>
<comment type="caution">
    <text evidence="2">The sequence shown here is derived from an EMBL/GenBank/DDBJ whole genome shotgun (WGS) entry which is preliminary data.</text>
</comment>
<dbReference type="GO" id="GO:0004519">
    <property type="term" value="F:endonuclease activity"/>
    <property type="evidence" value="ECO:0007669"/>
    <property type="project" value="UniProtKB-KW"/>
</dbReference>
<feature type="domain" description="Restriction endonuclease type II NotI" evidence="1">
    <location>
        <begin position="41"/>
        <end position="262"/>
    </location>
</feature>
<dbReference type="InterPro" id="IPR022009">
    <property type="entry name" value="Resctriction_endonuc_II_NotI"/>
</dbReference>
<keyword evidence="2" id="KW-0378">Hydrolase</keyword>
<dbReference type="EMBL" id="VFOR01000001">
    <property type="protein sequence ID" value="TQL62800.1"/>
    <property type="molecule type" value="Genomic_DNA"/>
</dbReference>
<gene>
    <name evidence="2" type="ORF">FB460_0590</name>
</gene>
<proteinExistence type="predicted"/>
<dbReference type="Pfam" id="PF12183">
    <property type="entry name" value="NotI"/>
    <property type="match status" value="1"/>
</dbReference>
<dbReference type="Proteomes" id="UP000316196">
    <property type="component" value="Unassembled WGS sequence"/>
</dbReference>
<dbReference type="AlphaFoldDB" id="A0A542ZRF5"/>
<keyword evidence="2" id="KW-0540">Nuclease</keyword>
<name>A0A542ZRF5_9ACTN</name>
<evidence type="ECO:0000313" key="3">
    <source>
        <dbReference type="Proteomes" id="UP000316196"/>
    </source>
</evidence>
<organism evidence="2 3">
    <name type="scientific">Propioniferax innocua</name>
    <dbReference type="NCBI Taxonomy" id="1753"/>
    <lineage>
        <taxon>Bacteria</taxon>
        <taxon>Bacillati</taxon>
        <taxon>Actinomycetota</taxon>
        <taxon>Actinomycetes</taxon>
        <taxon>Propionibacteriales</taxon>
        <taxon>Propionibacteriaceae</taxon>
        <taxon>Propioniferax</taxon>
    </lineage>
</organism>